<feature type="domain" description="Transposase IS204/IS1001/IS1096/IS1165 zinc-finger" evidence="3">
    <location>
        <begin position="44"/>
        <end position="86"/>
    </location>
</feature>
<accession>A0A078LIH6</accession>
<feature type="domain" description="Transposase IS204/IS1001/IS1096/IS1165 helix-turn-helix" evidence="2">
    <location>
        <begin position="92"/>
        <end position="141"/>
    </location>
</feature>
<proteinExistence type="predicted"/>
<dbReference type="PANTHER" id="PTHR33498">
    <property type="entry name" value="TRANSPOSASE FOR INSERTION SEQUENCE ELEMENT IS1557"/>
    <property type="match status" value="1"/>
</dbReference>
<dbReference type="PATRIC" id="fig|545.12.peg.4873"/>
<reference evidence="4" key="1">
    <citation type="submission" date="2014-06" db="EMBL/GenBank/DDBJ databases">
        <authorList>
            <person name="Urmite Genomes Urmite Genomes"/>
        </authorList>
    </citation>
    <scope>NUCLEOTIDE SEQUENCE</scope>
</reference>
<dbReference type="Pfam" id="PF14690">
    <property type="entry name" value="Zn_ribbon_ISL3"/>
    <property type="match status" value="1"/>
</dbReference>
<dbReference type="InterPro" id="IPR032877">
    <property type="entry name" value="Transposase_HTH"/>
</dbReference>
<name>A0A078LIH6_CITKO</name>
<organism evidence="4">
    <name type="scientific">Citrobacter koseri</name>
    <name type="common">Citrobacter diversus</name>
    <dbReference type="NCBI Taxonomy" id="545"/>
    <lineage>
        <taxon>Bacteria</taxon>
        <taxon>Pseudomonadati</taxon>
        <taxon>Pseudomonadota</taxon>
        <taxon>Gammaproteobacteria</taxon>
        <taxon>Enterobacterales</taxon>
        <taxon>Enterobacteriaceae</taxon>
        <taxon>Citrobacter</taxon>
    </lineage>
</organism>
<dbReference type="InterPro" id="IPR002560">
    <property type="entry name" value="Transposase_DDE"/>
</dbReference>
<protein>
    <submittedName>
        <fullName evidence="4">Transposase</fullName>
    </submittedName>
</protein>
<dbReference type="EMBL" id="LK931337">
    <property type="protein sequence ID" value="CDZ86595.1"/>
    <property type="molecule type" value="Genomic_DNA"/>
</dbReference>
<dbReference type="NCBIfam" id="NF033550">
    <property type="entry name" value="transpos_ISL3"/>
    <property type="match status" value="1"/>
</dbReference>
<dbReference type="PANTHER" id="PTHR33498:SF1">
    <property type="entry name" value="TRANSPOSASE FOR INSERTION SEQUENCE ELEMENT IS1557"/>
    <property type="match status" value="1"/>
</dbReference>
<evidence type="ECO:0000259" key="2">
    <source>
        <dbReference type="Pfam" id="PF13542"/>
    </source>
</evidence>
<dbReference type="Pfam" id="PF01610">
    <property type="entry name" value="DDE_Tnp_ISL3"/>
    <property type="match status" value="1"/>
</dbReference>
<feature type="domain" description="Transposase IS204/IS1001/IS1096/IS1165 DDE" evidence="1">
    <location>
        <begin position="236"/>
        <end position="359"/>
    </location>
</feature>
<dbReference type="AlphaFoldDB" id="A0A078LIH6"/>
<evidence type="ECO:0000259" key="1">
    <source>
        <dbReference type="Pfam" id="PF01610"/>
    </source>
</evidence>
<gene>
    <name evidence="4" type="ORF">BN1086_04846</name>
</gene>
<evidence type="ECO:0000259" key="3">
    <source>
        <dbReference type="Pfam" id="PF14690"/>
    </source>
</evidence>
<dbReference type="InterPro" id="IPR029261">
    <property type="entry name" value="Transposase_Znf"/>
</dbReference>
<dbReference type="InterPro" id="IPR047951">
    <property type="entry name" value="Transpos_ISL3"/>
</dbReference>
<evidence type="ECO:0000313" key="4">
    <source>
        <dbReference type="EMBL" id="CDZ86595.1"/>
    </source>
</evidence>
<sequence>MDEKSLYAYILNLTAPWQVKSLSLDENAGSVTVTIEIAENTRLACPTCGKSCSVHDHRHRKWRHLDTCQFMTLVEADVPRVMCPEHGCQTLPVPWAGSGSRYTLLFESFVLSWLKISTVDAVRKQLKLSWNAVDGIMTRAVKRGLSRIKKPLSARHMNVDEVAFKKGHRYITVVSDRDGRALALTDDRGTESLASYLRSLTDSQLLAVKTLSMDMNAGYIRAARIHLPSAVEKIAFDRFLWQYSEKWMTESRQEKLMWLRAQMKLTSQCWALKELAKDIWNRPWSEERRSDWQRWLALAANSDVPMMKNAAKTIGKRLYGILNAMRHSVSNGNAEALNSKIRLLRIKARGYRNRERFKLGVMFHYGKLNMAF</sequence>
<dbReference type="Pfam" id="PF13542">
    <property type="entry name" value="HTH_Tnp_ISL3"/>
    <property type="match status" value="1"/>
</dbReference>